<accession>A0A2U8UIS2</accession>
<sequence length="61" mass="7068">MSVSGVEVTVYCNGAFHQPEQLRFHNRAMKNDIRAELKRRGWVVRDSGETFCPAHPPTRKR</sequence>
<evidence type="ECO:0000313" key="1">
    <source>
        <dbReference type="EMBL" id="AWN03569.1"/>
    </source>
</evidence>
<gene>
    <name evidence="1" type="primary">54</name>
    <name evidence="1" type="ORF">PBI_HYPERION_54</name>
</gene>
<proteinExistence type="predicted"/>
<reference evidence="1 2" key="1">
    <citation type="submission" date="2018-03" db="EMBL/GenBank/DDBJ databases">
        <authorList>
            <person name="Stanton A.-C.J."/>
            <person name="Garlena R.A."/>
            <person name="Russell D.A."/>
            <person name="Pope W.H."/>
            <person name="Jacobs-Sera D."/>
            <person name="Hatfull G.F."/>
        </authorList>
    </citation>
    <scope>NUCLEOTIDE SEQUENCE [LARGE SCALE GENOMIC DNA]</scope>
</reference>
<dbReference type="GeneID" id="54992112"/>
<protein>
    <submittedName>
        <fullName evidence="1">Uncharacterized protein</fullName>
    </submittedName>
</protein>
<dbReference type="Proteomes" id="UP000246630">
    <property type="component" value="Segment"/>
</dbReference>
<dbReference type="EMBL" id="MH153803">
    <property type="protein sequence ID" value="AWN03569.1"/>
    <property type="molecule type" value="Genomic_DNA"/>
</dbReference>
<evidence type="ECO:0000313" key="2">
    <source>
        <dbReference type="Proteomes" id="UP000246630"/>
    </source>
</evidence>
<keyword evidence="2" id="KW-1185">Reference proteome</keyword>
<organism evidence="1 2">
    <name type="scientific">Microbacterium phage Hyperion</name>
    <dbReference type="NCBI Taxonomy" id="2182354"/>
    <lineage>
        <taxon>Viruses</taxon>
        <taxon>Duplodnaviria</taxon>
        <taxon>Heunggongvirae</taxon>
        <taxon>Uroviricota</taxon>
        <taxon>Caudoviricetes</taxon>
        <taxon>Squashvirus</taxon>
        <taxon>Squashvirus hyperion</taxon>
    </lineage>
</organism>
<dbReference type="RefSeq" id="YP_009801596.1">
    <property type="nucleotide sequence ID" value="NC_047973.1"/>
</dbReference>
<name>A0A2U8UIS2_9CAUD</name>
<dbReference type="KEGG" id="vg:54992112"/>